<proteinExistence type="predicted"/>
<organism evidence="2 3">
    <name type="scientific">Paenibacillus residui</name>
    <dbReference type="NCBI Taxonomy" id="629724"/>
    <lineage>
        <taxon>Bacteria</taxon>
        <taxon>Bacillati</taxon>
        <taxon>Bacillota</taxon>
        <taxon>Bacilli</taxon>
        <taxon>Bacillales</taxon>
        <taxon>Paenibacillaceae</taxon>
        <taxon>Paenibacillus</taxon>
    </lineage>
</organism>
<dbReference type="RefSeq" id="WP_144932336.1">
    <property type="nucleotide sequence ID" value="NZ_JBHTIU010000008.1"/>
</dbReference>
<protein>
    <submittedName>
        <fullName evidence="2">Copper amine oxidase N-terminal domain-containing protein</fullName>
    </submittedName>
</protein>
<dbReference type="Proteomes" id="UP001597120">
    <property type="component" value="Unassembled WGS sequence"/>
</dbReference>
<dbReference type="EMBL" id="JBHTIU010000008">
    <property type="protein sequence ID" value="MFD0868075.1"/>
    <property type="molecule type" value="Genomic_DNA"/>
</dbReference>
<evidence type="ECO:0000313" key="2">
    <source>
        <dbReference type="EMBL" id="MFD0868075.1"/>
    </source>
</evidence>
<accession>A0ABW3D409</accession>
<dbReference type="PROSITE" id="PS51257">
    <property type="entry name" value="PROKAR_LIPOPROTEIN"/>
    <property type="match status" value="1"/>
</dbReference>
<dbReference type="InterPro" id="IPR036582">
    <property type="entry name" value="Mao_N_sf"/>
</dbReference>
<sequence length="509" mass="56747">MKKRYITWMSAFVGLMMLVLTGCQSIGGVDLNKALQNNLEVASYEGTSNFSIELIGGSDFDWAADGEDLSFLNNLQLEMNNIKMQDRNTLSMDAALVTGKGKFPFSVSMTKEEIAVQFEGAAKPVYLKLDDYTSIDPMMMTINWAGLSETLENNQEQLLKAVGPFIINNLPNPDNIKVSNTSEQIDGIFTNLTKVQVEIKGSEVLDLLKAFIDNINANDQALKEVIQQIFTLVIDPVQKELQGEIEGLDNGVDVSPATVDEIYNAAKEGLTELSLEIEAMKNSGEADEFLNENNYMKVDMYVDSSSQIRKMDMELVLNNPEPSNDDLNTIKIKSTSEMWNINHAVKADIINTQDGLNVESVTMGKFLKNLDANSALYKLMVDDLGLKSKYIYLPIWEEVDGELYELPYIDPVTEKAMAPVRFVTEELDADVTWDNEKRQVTVVDIWTGKTIVMTIESSTATVDGVPVEMEGVATLQGDTTYVPLRFIAETFGAEVNWDTEDWAVIITRD</sequence>
<reference evidence="3" key="1">
    <citation type="journal article" date="2019" name="Int. J. Syst. Evol. Microbiol.">
        <title>The Global Catalogue of Microorganisms (GCM) 10K type strain sequencing project: providing services to taxonomists for standard genome sequencing and annotation.</title>
        <authorList>
            <consortium name="The Broad Institute Genomics Platform"/>
            <consortium name="The Broad Institute Genome Sequencing Center for Infectious Disease"/>
            <person name="Wu L."/>
            <person name="Ma J."/>
        </authorList>
    </citation>
    <scope>NUCLEOTIDE SEQUENCE [LARGE SCALE GENOMIC DNA]</scope>
    <source>
        <strain evidence="3">CCUG 57263</strain>
    </source>
</reference>
<keyword evidence="3" id="KW-1185">Reference proteome</keyword>
<gene>
    <name evidence="2" type="ORF">ACFQ03_02855</name>
</gene>
<evidence type="ECO:0000313" key="3">
    <source>
        <dbReference type="Proteomes" id="UP001597120"/>
    </source>
</evidence>
<name>A0ABW3D409_9BACL</name>
<evidence type="ECO:0000259" key="1">
    <source>
        <dbReference type="Pfam" id="PF07833"/>
    </source>
</evidence>
<dbReference type="SUPFAM" id="SSF55383">
    <property type="entry name" value="Copper amine oxidase, domain N"/>
    <property type="match status" value="1"/>
</dbReference>
<dbReference type="InterPro" id="IPR012854">
    <property type="entry name" value="Cu_amine_oxidase-like_N"/>
</dbReference>
<feature type="domain" description="Copper amine oxidase-like N-terminal" evidence="1">
    <location>
        <begin position="402"/>
        <end position="506"/>
    </location>
</feature>
<dbReference type="Pfam" id="PF07833">
    <property type="entry name" value="Cu_amine_oxidN1"/>
    <property type="match status" value="1"/>
</dbReference>
<dbReference type="Gene3D" id="3.30.457.10">
    <property type="entry name" value="Copper amine oxidase-like, N-terminal domain"/>
    <property type="match status" value="1"/>
</dbReference>
<comment type="caution">
    <text evidence="2">The sequence shown here is derived from an EMBL/GenBank/DDBJ whole genome shotgun (WGS) entry which is preliminary data.</text>
</comment>